<dbReference type="GO" id="GO:0032259">
    <property type="term" value="P:methylation"/>
    <property type="evidence" value="ECO:0007669"/>
    <property type="project" value="UniProtKB-KW"/>
</dbReference>
<evidence type="ECO:0000256" key="2">
    <source>
        <dbReference type="ARBA" id="ARBA00022679"/>
    </source>
</evidence>
<name>A0A4U6U6C2_SETVI</name>
<proteinExistence type="predicted"/>
<dbReference type="GO" id="GO:0008168">
    <property type="term" value="F:methyltransferase activity"/>
    <property type="evidence" value="ECO:0007669"/>
    <property type="project" value="UniProtKB-KW"/>
</dbReference>
<evidence type="ECO:0000313" key="6">
    <source>
        <dbReference type="Proteomes" id="UP000298652"/>
    </source>
</evidence>
<reference evidence="5" key="1">
    <citation type="submission" date="2019-03" db="EMBL/GenBank/DDBJ databases">
        <title>WGS assembly of Setaria viridis.</title>
        <authorList>
            <person name="Huang P."/>
            <person name="Jenkins J."/>
            <person name="Grimwood J."/>
            <person name="Barry K."/>
            <person name="Healey A."/>
            <person name="Mamidi S."/>
            <person name="Sreedasyam A."/>
            <person name="Shu S."/>
            <person name="Feldman M."/>
            <person name="Wu J."/>
            <person name="Yu Y."/>
            <person name="Chen C."/>
            <person name="Johnson J."/>
            <person name="Rokhsar D."/>
            <person name="Baxter I."/>
            <person name="Schmutz J."/>
            <person name="Brutnell T."/>
            <person name="Kellogg E."/>
        </authorList>
    </citation>
    <scope>NUCLEOTIDE SEQUENCE [LARGE SCALE GENOMIC DNA]</scope>
</reference>
<evidence type="ECO:0000313" key="5">
    <source>
        <dbReference type="EMBL" id="TKW10005.1"/>
    </source>
</evidence>
<dbReference type="InterPro" id="IPR018117">
    <property type="entry name" value="C5_DNA_meth_AS"/>
</dbReference>
<keyword evidence="4" id="KW-0732">Signal</keyword>
<sequence>MPVTIWLCLSPLFLSLPFKTICSSLPCSRYSISTRRTPLSNLVD</sequence>
<dbReference type="EMBL" id="CM016557">
    <property type="protein sequence ID" value="TKW10005.1"/>
    <property type="molecule type" value="Genomic_DNA"/>
</dbReference>
<keyword evidence="1" id="KW-0489">Methyltransferase</keyword>
<evidence type="ECO:0000256" key="4">
    <source>
        <dbReference type="SAM" id="SignalP"/>
    </source>
</evidence>
<protein>
    <submittedName>
        <fullName evidence="5">Uncharacterized protein</fullName>
    </submittedName>
</protein>
<evidence type="ECO:0000256" key="1">
    <source>
        <dbReference type="ARBA" id="ARBA00022603"/>
    </source>
</evidence>
<organism evidence="5 6">
    <name type="scientific">Setaria viridis</name>
    <name type="common">Green bristlegrass</name>
    <name type="synonym">Setaria italica subsp. viridis</name>
    <dbReference type="NCBI Taxonomy" id="4556"/>
    <lineage>
        <taxon>Eukaryota</taxon>
        <taxon>Viridiplantae</taxon>
        <taxon>Streptophyta</taxon>
        <taxon>Embryophyta</taxon>
        <taxon>Tracheophyta</taxon>
        <taxon>Spermatophyta</taxon>
        <taxon>Magnoliopsida</taxon>
        <taxon>Liliopsida</taxon>
        <taxon>Poales</taxon>
        <taxon>Poaceae</taxon>
        <taxon>PACMAD clade</taxon>
        <taxon>Panicoideae</taxon>
        <taxon>Panicodae</taxon>
        <taxon>Paniceae</taxon>
        <taxon>Cenchrinae</taxon>
        <taxon>Setaria</taxon>
    </lineage>
</organism>
<dbReference type="PROSITE" id="PS00094">
    <property type="entry name" value="C5_MTASE_1"/>
    <property type="match status" value="1"/>
</dbReference>
<keyword evidence="3" id="KW-0949">S-adenosyl-L-methionine</keyword>
<feature type="signal peptide" evidence="4">
    <location>
        <begin position="1"/>
        <end position="22"/>
    </location>
</feature>
<evidence type="ECO:0000256" key="3">
    <source>
        <dbReference type="ARBA" id="ARBA00022691"/>
    </source>
</evidence>
<gene>
    <name evidence="5" type="ORF">SEVIR_6G139601v2</name>
</gene>
<dbReference type="Gramene" id="TKW10005">
    <property type="protein sequence ID" value="TKW10005"/>
    <property type="gene ID" value="SEVIR_6G139601v2"/>
</dbReference>
<feature type="chain" id="PRO_5020850916" evidence="4">
    <location>
        <begin position="23"/>
        <end position="44"/>
    </location>
</feature>
<dbReference type="Proteomes" id="UP000298652">
    <property type="component" value="Chromosome 6"/>
</dbReference>
<keyword evidence="6" id="KW-1185">Reference proteome</keyword>
<keyword evidence="2" id="KW-0808">Transferase</keyword>
<dbReference type="AlphaFoldDB" id="A0A4U6U6C2"/>
<accession>A0A4U6U6C2</accession>